<dbReference type="Proteomes" id="UP001140510">
    <property type="component" value="Unassembled WGS sequence"/>
</dbReference>
<name>A0A9W9D8L7_9PLEO</name>
<protein>
    <submittedName>
        <fullName evidence="1">Uncharacterized protein</fullName>
    </submittedName>
</protein>
<proteinExistence type="predicted"/>
<organism evidence="1 2">
    <name type="scientific">Didymella pomorum</name>
    <dbReference type="NCBI Taxonomy" id="749634"/>
    <lineage>
        <taxon>Eukaryota</taxon>
        <taxon>Fungi</taxon>
        <taxon>Dikarya</taxon>
        <taxon>Ascomycota</taxon>
        <taxon>Pezizomycotina</taxon>
        <taxon>Dothideomycetes</taxon>
        <taxon>Pleosporomycetidae</taxon>
        <taxon>Pleosporales</taxon>
        <taxon>Pleosporineae</taxon>
        <taxon>Didymellaceae</taxon>
        <taxon>Didymella</taxon>
    </lineage>
</organism>
<comment type="caution">
    <text evidence="1">The sequence shown here is derived from an EMBL/GenBank/DDBJ whole genome shotgun (WGS) entry which is preliminary data.</text>
</comment>
<keyword evidence="2" id="KW-1185">Reference proteome</keyword>
<sequence>MCLFKSLKSWRVAIAAGTGPATYIVDLTKSPKRRILWILDLCGAQLGIYEPLYTWRLLTYGLVRQAMIELNESIDQWETGNGTSVSVLVKLSVSDVKFHELLFDLVVFQNGFVWNFIRSPGFTSEVKLEVKRQNKYDNAYLGVSQRNTDALIQEACKTEDKLVNLLAAGLKL</sequence>
<evidence type="ECO:0000313" key="2">
    <source>
        <dbReference type="Proteomes" id="UP001140510"/>
    </source>
</evidence>
<accession>A0A9W9D8L7</accession>
<evidence type="ECO:0000313" key="1">
    <source>
        <dbReference type="EMBL" id="KAJ4408173.1"/>
    </source>
</evidence>
<dbReference type="EMBL" id="JAPEVA010000017">
    <property type="protein sequence ID" value="KAJ4408173.1"/>
    <property type="molecule type" value="Genomic_DNA"/>
</dbReference>
<dbReference type="AlphaFoldDB" id="A0A9W9D8L7"/>
<gene>
    <name evidence="1" type="ORF">N0V91_003522</name>
</gene>
<reference evidence="1" key="1">
    <citation type="submission" date="2022-10" db="EMBL/GenBank/DDBJ databases">
        <title>Tapping the CABI collections for fungal endophytes: first genome assemblies for Collariella, Neodidymelliopsis, Ascochyta clinopodiicola, Didymella pomorum, Didymosphaeria variabile, Neocosmospora piperis and Neocucurbitaria cava.</title>
        <authorList>
            <person name="Hill R."/>
        </authorList>
    </citation>
    <scope>NUCLEOTIDE SEQUENCE</scope>
    <source>
        <strain evidence="1">IMI 355091</strain>
    </source>
</reference>